<dbReference type="PANTHER" id="PTHR43562:SF3">
    <property type="entry name" value="SODIUM ION_PROTON EXCHANGER (EUROFUNG)"/>
    <property type="match status" value="1"/>
</dbReference>
<evidence type="ECO:0000256" key="9">
    <source>
        <dbReference type="ARBA" id="ARBA00023201"/>
    </source>
</evidence>
<keyword evidence="2" id="KW-0813">Transport</keyword>
<reference evidence="13" key="1">
    <citation type="journal article" date="2021" name="Nat. Commun.">
        <title>Genetic determinants of endophytism in the Arabidopsis root mycobiome.</title>
        <authorList>
            <person name="Mesny F."/>
            <person name="Miyauchi S."/>
            <person name="Thiergart T."/>
            <person name="Pickel B."/>
            <person name="Atanasova L."/>
            <person name="Karlsson M."/>
            <person name="Huettel B."/>
            <person name="Barry K.W."/>
            <person name="Haridas S."/>
            <person name="Chen C."/>
            <person name="Bauer D."/>
            <person name="Andreopoulos W."/>
            <person name="Pangilinan J."/>
            <person name="LaButti K."/>
            <person name="Riley R."/>
            <person name="Lipzen A."/>
            <person name="Clum A."/>
            <person name="Drula E."/>
            <person name="Henrissat B."/>
            <person name="Kohler A."/>
            <person name="Grigoriev I.V."/>
            <person name="Martin F.M."/>
            <person name="Hacquard S."/>
        </authorList>
    </citation>
    <scope>NUCLEOTIDE SEQUENCE</scope>
    <source>
        <strain evidence="13">MPI-SDFR-AT-0068</strain>
    </source>
</reference>
<keyword evidence="8 11" id="KW-0472">Membrane</keyword>
<evidence type="ECO:0000256" key="7">
    <source>
        <dbReference type="ARBA" id="ARBA00023065"/>
    </source>
</evidence>
<keyword evidence="6" id="KW-0915">Sodium</keyword>
<evidence type="ECO:0000256" key="8">
    <source>
        <dbReference type="ARBA" id="ARBA00023136"/>
    </source>
</evidence>
<sequence length="570" mass="60343">MEASLPYHEPSITIIAILSGFLLLLNLVNYGLDKLAYCGLIGQVALGIAWGTPGAKWLSREVEDAVVQLGYLGLILLVFEGGLSTSFKSLKANLGLSSVVATTGILIPIGFSFAVMPMLNATPLQAFSAGAALCSTSLGTTFTILGTSGLSATRLGVVLTSAAMMDDVVGLIMVQVISNLGGDSFDAITVVRPVMVSLGFAIVIPILCRFIVVPVTIRLNSFREANPTSNISKALSIRQTAFVIHTAYLLGIVVGATFAGTSSLLAAYIAGATISWWDSDVPHLEAQDANATGSHGIEEARTAESETIEESAAVPADQRPLPTAMKGGSGAEIFQCYYEPALQSILKSFFFASIGFSVPIAKLFTGPIVWRGVIYTILMIIAKLACGLWLVSFTNPYRAFARLVQRFSPKVGKSSKSLVPGTQCADTTSTPCRQEDSTTERVQQCNNIPLEPTESTNTTQTSPQARNSMPKPEKSISLYPACIVGVGMVARGEIGYLISALAESKGIFGRSADGQPSELFLIITWAITLCTIIGPISVGLIVNRVRQLESGSLKVRGESKRNVLGAWGVS</sequence>
<evidence type="ECO:0000313" key="13">
    <source>
        <dbReference type="EMBL" id="KAH7242337.1"/>
    </source>
</evidence>
<evidence type="ECO:0000256" key="3">
    <source>
        <dbReference type="ARBA" id="ARBA00022449"/>
    </source>
</evidence>
<keyword evidence="5 11" id="KW-1133">Transmembrane helix</keyword>
<dbReference type="GO" id="GO:0015297">
    <property type="term" value="F:antiporter activity"/>
    <property type="evidence" value="ECO:0007669"/>
    <property type="project" value="UniProtKB-KW"/>
</dbReference>
<comment type="caution">
    <text evidence="13">The sequence shown here is derived from an EMBL/GenBank/DDBJ whole genome shotgun (WGS) entry which is preliminary data.</text>
</comment>
<feature type="domain" description="Cation/H+ exchanger transmembrane" evidence="12">
    <location>
        <begin position="35"/>
        <end position="282"/>
    </location>
</feature>
<evidence type="ECO:0000256" key="11">
    <source>
        <dbReference type="SAM" id="Phobius"/>
    </source>
</evidence>
<keyword evidence="14" id="KW-1185">Reference proteome</keyword>
<feature type="transmembrane region" description="Helical" evidence="11">
    <location>
        <begin position="125"/>
        <end position="145"/>
    </location>
</feature>
<dbReference type="GO" id="GO:0016020">
    <property type="term" value="C:membrane"/>
    <property type="evidence" value="ECO:0007669"/>
    <property type="project" value="UniProtKB-SubCell"/>
</dbReference>
<keyword evidence="4 11" id="KW-0812">Transmembrane</keyword>
<feature type="region of interest" description="Disordered" evidence="10">
    <location>
        <begin position="290"/>
        <end position="312"/>
    </location>
</feature>
<feature type="transmembrane region" description="Helical" evidence="11">
    <location>
        <begin position="240"/>
        <end position="270"/>
    </location>
</feature>
<dbReference type="InterPro" id="IPR038770">
    <property type="entry name" value="Na+/solute_symporter_sf"/>
</dbReference>
<feature type="transmembrane region" description="Helical" evidence="11">
    <location>
        <begin position="95"/>
        <end position="119"/>
    </location>
</feature>
<keyword evidence="9" id="KW-0739">Sodium transport</keyword>
<feature type="transmembrane region" description="Helical" evidence="11">
    <location>
        <begin position="373"/>
        <end position="393"/>
    </location>
</feature>
<feature type="transmembrane region" description="Helical" evidence="11">
    <location>
        <begin position="198"/>
        <end position="219"/>
    </location>
</feature>
<feature type="transmembrane region" description="Helical" evidence="11">
    <location>
        <begin position="65"/>
        <end position="83"/>
    </location>
</feature>
<dbReference type="OrthoDB" id="1288932at2759"/>
<comment type="subcellular location">
    <subcellularLocation>
        <location evidence="1">Membrane</location>
        <topology evidence="1">Multi-pass membrane protein</topology>
    </subcellularLocation>
</comment>
<evidence type="ECO:0000256" key="2">
    <source>
        <dbReference type="ARBA" id="ARBA00022448"/>
    </source>
</evidence>
<feature type="compositionally biased region" description="Polar residues" evidence="10">
    <location>
        <begin position="440"/>
        <end position="467"/>
    </location>
</feature>
<feature type="transmembrane region" description="Helical" evidence="11">
    <location>
        <begin position="35"/>
        <end position="53"/>
    </location>
</feature>
<dbReference type="EMBL" id="JAGPXF010000005">
    <property type="protein sequence ID" value="KAH7242337.1"/>
    <property type="molecule type" value="Genomic_DNA"/>
</dbReference>
<accession>A0A8K0RUX3</accession>
<dbReference type="GO" id="GO:0006814">
    <property type="term" value="P:sodium ion transport"/>
    <property type="evidence" value="ECO:0007669"/>
    <property type="project" value="UniProtKB-KW"/>
</dbReference>
<keyword evidence="7" id="KW-0406">Ion transport</keyword>
<evidence type="ECO:0000313" key="14">
    <source>
        <dbReference type="Proteomes" id="UP000813427"/>
    </source>
</evidence>
<evidence type="ECO:0000256" key="5">
    <source>
        <dbReference type="ARBA" id="ARBA00022989"/>
    </source>
</evidence>
<protein>
    <submittedName>
        <fullName evidence="13">Sodium/hydrogen exchanger family-domain-containing protein</fullName>
    </submittedName>
</protein>
<evidence type="ECO:0000259" key="12">
    <source>
        <dbReference type="Pfam" id="PF00999"/>
    </source>
</evidence>
<evidence type="ECO:0000256" key="1">
    <source>
        <dbReference type="ARBA" id="ARBA00004141"/>
    </source>
</evidence>
<evidence type="ECO:0000256" key="4">
    <source>
        <dbReference type="ARBA" id="ARBA00022692"/>
    </source>
</evidence>
<feature type="transmembrane region" description="Helical" evidence="11">
    <location>
        <begin position="476"/>
        <end position="499"/>
    </location>
</feature>
<evidence type="ECO:0000256" key="6">
    <source>
        <dbReference type="ARBA" id="ARBA00023053"/>
    </source>
</evidence>
<keyword evidence="3" id="KW-0050">Antiport</keyword>
<gene>
    <name evidence="13" type="ORF">BKA59DRAFT_480484</name>
</gene>
<feature type="transmembrane region" description="Helical" evidence="11">
    <location>
        <begin position="157"/>
        <end position="178"/>
    </location>
</feature>
<evidence type="ECO:0000256" key="10">
    <source>
        <dbReference type="SAM" id="MobiDB-lite"/>
    </source>
</evidence>
<dbReference type="AlphaFoldDB" id="A0A8K0RUX3"/>
<dbReference type="Gene3D" id="1.20.1530.20">
    <property type="match status" value="2"/>
</dbReference>
<feature type="region of interest" description="Disordered" evidence="10">
    <location>
        <begin position="422"/>
        <end position="472"/>
    </location>
</feature>
<dbReference type="PANTHER" id="PTHR43562">
    <property type="entry name" value="NAPA-TYPE SODIUM/HYDROGEN ANTIPORTER"/>
    <property type="match status" value="1"/>
</dbReference>
<dbReference type="Pfam" id="PF00999">
    <property type="entry name" value="Na_H_Exchanger"/>
    <property type="match status" value="1"/>
</dbReference>
<feature type="transmembrane region" description="Helical" evidence="11">
    <location>
        <begin position="12"/>
        <end position="28"/>
    </location>
</feature>
<proteinExistence type="predicted"/>
<dbReference type="InterPro" id="IPR006153">
    <property type="entry name" value="Cation/H_exchanger_TM"/>
</dbReference>
<feature type="transmembrane region" description="Helical" evidence="11">
    <location>
        <begin position="519"/>
        <end position="542"/>
    </location>
</feature>
<organism evidence="13 14">
    <name type="scientific">Fusarium tricinctum</name>
    <dbReference type="NCBI Taxonomy" id="61284"/>
    <lineage>
        <taxon>Eukaryota</taxon>
        <taxon>Fungi</taxon>
        <taxon>Dikarya</taxon>
        <taxon>Ascomycota</taxon>
        <taxon>Pezizomycotina</taxon>
        <taxon>Sordariomycetes</taxon>
        <taxon>Hypocreomycetidae</taxon>
        <taxon>Hypocreales</taxon>
        <taxon>Nectriaceae</taxon>
        <taxon>Fusarium</taxon>
        <taxon>Fusarium tricinctum species complex</taxon>
    </lineage>
</organism>
<dbReference type="Proteomes" id="UP000813427">
    <property type="component" value="Unassembled WGS sequence"/>
</dbReference>
<name>A0A8K0RUX3_9HYPO</name>
<dbReference type="GO" id="GO:1902600">
    <property type="term" value="P:proton transmembrane transport"/>
    <property type="evidence" value="ECO:0007669"/>
    <property type="project" value="InterPro"/>
</dbReference>